<gene>
    <name evidence="6" type="ORF">ELX58_06380</name>
</gene>
<dbReference type="Pfam" id="PF02674">
    <property type="entry name" value="Colicin_V"/>
    <property type="match status" value="1"/>
</dbReference>
<evidence type="ECO:0000256" key="4">
    <source>
        <dbReference type="ARBA" id="ARBA00023136"/>
    </source>
</evidence>
<accession>A0A4P6ZM92</accession>
<dbReference type="RefSeq" id="WP_133442291.1">
    <property type="nucleotide sequence ID" value="NZ_CP034726.1"/>
</dbReference>
<proteinExistence type="predicted"/>
<dbReference type="EMBL" id="CP034726">
    <property type="protein sequence ID" value="QBP18733.1"/>
    <property type="molecule type" value="Genomic_DNA"/>
</dbReference>
<dbReference type="KEGG" id="lji:ELX58_06380"/>
<dbReference type="AlphaFoldDB" id="A0A4P6ZM92"/>
<name>A0A4P6ZM92_9LACO</name>
<dbReference type="GO" id="GO:0009403">
    <property type="term" value="P:toxin biosynthetic process"/>
    <property type="evidence" value="ECO:0007669"/>
    <property type="project" value="InterPro"/>
</dbReference>
<evidence type="ECO:0000256" key="5">
    <source>
        <dbReference type="SAM" id="Phobius"/>
    </source>
</evidence>
<feature type="transmembrane region" description="Helical" evidence="5">
    <location>
        <begin position="93"/>
        <end position="118"/>
    </location>
</feature>
<protein>
    <submittedName>
        <fullName evidence="6">CvpA family protein</fullName>
    </submittedName>
</protein>
<reference evidence="7" key="1">
    <citation type="submission" date="2018-12" db="EMBL/GenBank/DDBJ databases">
        <title>A new species of lactobacillus.</title>
        <authorList>
            <person name="Jian Y."/>
            <person name="Xin L."/>
            <person name="Hong Z.J."/>
            <person name="Ming L.Z."/>
            <person name="Hong X.Z."/>
        </authorList>
    </citation>
    <scope>NUCLEOTIDE SEQUENCE [LARGE SCALE GENOMIC DNA]</scope>
    <source>
        <strain evidence="7">HSLZ-75</strain>
    </source>
</reference>
<dbReference type="GO" id="GO:0016020">
    <property type="term" value="C:membrane"/>
    <property type="evidence" value="ECO:0007669"/>
    <property type="project" value="UniProtKB-SubCell"/>
</dbReference>
<evidence type="ECO:0000256" key="1">
    <source>
        <dbReference type="ARBA" id="ARBA00004141"/>
    </source>
</evidence>
<keyword evidence="2 5" id="KW-0812">Transmembrane</keyword>
<dbReference type="PANTHER" id="PTHR37306">
    <property type="entry name" value="COLICIN V PRODUCTION PROTEIN"/>
    <property type="match status" value="1"/>
</dbReference>
<organism evidence="6 7">
    <name type="scientific">Acetilactobacillus jinshanensis</name>
    <dbReference type="NCBI Taxonomy" id="1720083"/>
    <lineage>
        <taxon>Bacteria</taxon>
        <taxon>Bacillati</taxon>
        <taxon>Bacillota</taxon>
        <taxon>Bacilli</taxon>
        <taxon>Lactobacillales</taxon>
        <taxon>Lactobacillaceae</taxon>
        <taxon>Acetilactobacillus</taxon>
    </lineage>
</organism>
<keyword evidence="4 5" id="KW-0472">Membrane</keyword>
<keyword evidence="3 5" id="KW-1133">Transmembrane helix</keyword>
<dbReference type="OrthoDB" id="2143375at2"/>
<sequence>MILSLIILFLIIINLWTGYRDGLAYEFIRIISYIVGWIIAVQFTHPLGSFINQFLGFNPMLINGISFLIILVASVLILKAIGRVINRITNLPIIHQLNAIGGAVAGAIVGYVIVLILLDIGLALPNQWIHNEYINSPVAMKIVNQTPGMTDHLINK</sequence>
<evidence type="ECO:0000313" key="7">
    <source>
        <dbReference type="Proteomes" id="UP000294321"/>
    </source>
</evidence>
<dbReference type="InterPro" id="IPR003825">
    <property type="entry name" value="Colicin-V_CvpA"/>
</dbReference>
<feature type="transmembrane region" description="Helical" evidence="5">
    <location>
        <begin position="30"/>
        <end position="48"/>
    </location>
</feature>
<evidence type="ECO:0000256" key="3">
    <source>
        <dbReference type="ARBA" id="ARBA00022989"/>
    </source>
</evidence>
<dbReference type="Proteomes" id="UP000294321">
    <property type="component" value="Chromosome"/>
</dbReference>
<feature type="transmembrane region" description="Helical" evidence="5">
    <location>
        <begin position="60"/>
        <end position="81"/>
    </location>
</feature>
<dbReference type="PANTHER" id="PTHR37306:SF1">
    <property type="entry name" value="COLICIN V PRODUCTION PROTEIN"/>
    <property type="match status" value="1"/>
</dbReference>
<keyword evidence="7" id="KW-1185">Reference proteome</keyword>
<evidence type="ECO:0000313" key="6">
    <source>
        <dbReference type="EMBL" id="QBP18733.1"/>
    </source>
</evidence>
<evidence type="ECO:0000256" key="2">
    <source>
        <dbReference type="ARBA" id="ARBA00022692"/>
    </source>
</evidence>
<comment type="subcellular location">
    <subcellularLocation>
        <location evidence="1">Membrane</location>
        <topology evidence="1">Multi-pass membrane protein</topology>
    </subcellularLocation>
</comment>